<feature type="region of interest" description="Disordered" evidence="1">
    <location>
        <begin position="114"/>
        <end position="137"/>
    </location>
</feature>
<dbReference type="EMBL" id="CP027753">
    <property type="protein sequence ID" value="AZE46588.1"/>
    <property type="molecule type" value="Genomic_DNA"/>
</dbReference>
<protein>
    <submittedName>
        <fullName evidence="2">Uncharacterized protein</fullName>
    </submittedName>
</protein>
<evidence type="ECO:0000256" key="1">
    <source>
        <dbReference type="SAM" id="MobiDB-lite"/>
    </source>
</evidence>
<sequence>MAPGWRHRCFWMIADLVGARLARDSVRPGAAFFGRGAYPFLRSRLLAVSPLRRLTFFRRQKSMQKRLPLRTAFAALRFPRSGVHQGASTPVGFASTSIRCPRLRRGALRAIPLMNTSARPPDGAGGSRAESKAKAKAKAKAGAGAKAILRFDGGRMADVKPCSRCPSLRGCDRPRSGRRVLRPLEDLRSYRSLRQRLQRSRLYRSLL</sequence>
<evidence type="ECO:0000313" key="3">
    <source>
        <dbReference type="Proteomes" id="UP000268048"/>
    </source>
</evidence>
<proteinExistence type="predicted"/>
<evidence type="ECO:0000313" key="2">
    <source>
        <dbReference type="EMBL" id="AZE46588.1"/>
    </source>
</evidence>
<accession>A0A3G7TIX1</accession>
<gene>
    <name evidence="2" type="ORF">C4K04_0896</name>
</gene>
<organism evidence="2 3">
    <name type="scientific">Pseudomonas chlororaphis</name>
    <dbReference type="NCBI Taxonomy" id="587753"/>
    <lineage>
        <taxon>Bacteria</taxon>
        <taxon>Pseudomonadati</taxon>
        <taxon>Pseudomonadota</taxon>
        <taxon>Gammaproteobacteria</taxon>
        <taxon>Pseudomonadales</taxon>
        <taxon>Pseudomonadaceae</taxon>
        <taxon>Pseudomonas</taxon>
    </lineage>
</organism>
<dbReference type="AlphaFoldDB" id="A0A3G7TIX1"/>
<name>A0A3G7TIX1_9PSED</name>
<reference evidence="2 3" key="1">
    <citation type="submission" date="2018-03" db="EMBL/GenBank/DDBJ databases">
        <title>Diversity of phytobeneficial traits revealed by whole-genome analysis of worldwide-isolated phenazine-producing Pseudomonas spp.</title>
        <authorList>
            <person name="Biessy A."/>
            <person name="Novinscak A."/>
            <person name="Blom J."/>
            <person name="Leger G."/>
            <person name="Thomashow L.S."/>
            <person name="Cazorla F.M."/>
            <person name="Josic D."/>
            <person name="Filion M."/>
        </authorList>
    </citation>
    <scope>NUCLEOTIDE SEQUENCE [LARGE SCALE GENOMIC DNA]</scope>
    <source>
        <strain evidence="2 3">B25</strain>
    </source>
</reference>
<dbReference type="Proteomes" id="UP000268048">
    <property type="component" value="Chromosome"/>
</dbReference>